<dbReference type="AlphaFoldDB" id="A0A7K3M1R6"/>
<dbReference type="InterPro" id="IPR014036">
    <property type="entry name" value="DeoR-like_C"/>
</dbReference>
<dbReference type="SUPFAM" id="SSF46785">
    <property type="entry name" value="Winged helix' DNA-binding domain"/>
    <property type="match status" value="1"/>
</dbReference>
<feature type="domain" description="HTH deoR-type" evidence="4">
    <location>
        <begin position="18"/>
        <end position="73"/>
    </location>
</feature>
<evidence type="ECO:0000259" key="4">
    <source>
        <dbReference type="PROSITE" id="PS51000"/>
    </source>
</evidence>
<dbReference type="GO" id="GO:0003677">
    <property type="term" value="F:DNA binding"/>
    <property type="evidence" value="ECO:0007669"/>
    <property type="project" value="UniProtKB-KW"/>
</dbReference>
<gene>
    <name evidence="5" type="ORF">F7O44_07125</name>
</gene>
<dbReference type="PANTHER" id="PTHR30363:SF44">
    <property type="entry name" value="AGA OPERON TRANSCRIPTIONAL REPRESSOR-RELATED"/>
    <property type="match status" value="1"/>
</dbReference>
<dbReference type="Pfam" id="PF08220">
    <property type="entry name" value="HTH_DeoR"/>
    <property type="match status" value="1"/>
</dbReference>
<evidence type="ECO:0000256" key="1">
    <source>
        <dbReference type="ARBA" id="ARBA00023015"/>
    </source>
</evidence>
<dbReference type="SMART" id="SM00420">
    <property type="entry name" value="HTH_DEOR"/>
    <property type="match status" value="1"/>
</dbReference>
<dbReference type="Gene3D" id="1.10.10.10">
    <property type="entry name" value="Winged helix-like DNA-binding domain superfamily/Winged helix DNA-binding domain"/>
    <property type="match status" value="1"/>
</dbReference>
<dbReference type="InterPro" id="IPR037171">
    <property type="entry name" value="NagB/RpiA_transferase-like"/>
</dbReference>
<dbReference type="SMART" id="SM01134">
    <property type="entry name" value="DeoRC"/>
    <property type="match status" value="1"/>
</dbReference>
<dbReference type="EMBL" id="WLZY01000002">
    <property type="protein sequence ID" value="NDL56842.1"/>
    <property type="molecule type" value="Genomic_DNA"/>
</dbReference>
<dbReference type="Pfam" id="PF00455">
    <property type="entry name" value="DeoRC"/>
    <property type="match status" value="1"/>
</dbReference>
<proteinExistence type="predicted"/>
<comment type="caution">
    <text evidence="5">The sequence shown here is derived from an EMBL/GenBank/DDBJ whole genome shotgun (WGS) entry which is preliminary data.</text>
</comment>
<evidence type="ECO:0000256" key="2">
    <source>
        <dbReference type="ARBA" id="ARBA00023125"/>
    </source>
</evidence>
<evidence type="ECO:0000313" key="5">
    <source>
        <dbReference type="EMBL" id="NDL56842.1"/>
    </source>
</evidence>
<dbReference type="Proteomes" id="UP000460435">
    <property type="component" value="Unassembled WGS sequence"/>
</dbReference>
<dbReference type="InterPro" id="IPR050313">
    <property type="entry name" value="Carb_Metab_HTH_regulators"/>
</dbReference>
<protein>
    <submittedName>
        <fullName evidence="5">DeoR family transcriptional regulator</fullName>
    </submittedName>
</protein>
<dbReference type="InterPro" id="IPR001034">
    <property type="entry name" value="DeoR_HTH"/>
</dbReference>
<dbReference type="SUPFAM" id="SSF100950">
    <property type="entry name" value="NagB/RpiA/CoA transferase-like"/>
    <property type="match status" value="1"/>
</dbReference>
<evidence type="ECO:0000313" key="6">
    <source>
        <dbReference type="Proteomes" id="UP000460435"/>
    </source>
</evidence>
<dbReference type="PROSITE" id="PS51000">
    <property type="entry name" value="HTH_DEOR_2"/>
    <property type="match status" value="1"/>
</dbReference>
<name>A0A7K3M1R6_9ACTN</name>
<dbReference type="InterPro" id="IPR036388">
    <property type="entry name" value="WH-like_DNA-bd_sf"/>
</dbReference>
<dbReference type="PANTHER" id="PTHR30363">
    <property type="entry name" value="HTH-TYPE TRANSCRIPTIONAL REGULATOR SRLR-RELATED"/>
    <property type="match status" value="1"/>
</dbReference>
<dbReference type="InterPro" id="IPR036390">
    <property type="entry name" value="WH_DNA-bd_sf"/>
</dbReference>
<dbReference type="GO" id="GO:0003700">
    <property type="term" value="F:DNA-binding transcription factor activity"/>
    <property type="evidence" value="ECO:0007669"/>
    <property type="project" value="InterPro"/>
</dbReference>
<dbReference type="PRINTS" id="PR00037">
    <property type="entry name" value="HTHLACR"/>
</dbReference>
<reference evidence="5 6" key="1">
    <citation type="submission" date="2019-11" db="EMBL/GenBank/DDBJ databases">
        <authorList>
            <person name="Li X.-J."/>
            <person name="Feng X.-M."/>
        </authorList>
    </citation>
    <scope>NUCLEOTIDE SEQUENCE [LARGE SCALE GENOMIC DNA]</scope>
    <source>
        <strain evidence="5 6">XMNu-373</strain>
    </source>
</reference>
<keyword evidence="2" id="KW-0238">DNA-binding</keyword>
<keyword evidence="1" id="KW-0805">Transcription regulation</keyword>
<sequence length="268" mass="29004">MAQHMAGPTRGGRCTMSLTNRRARIIEQLERAGSVSVPELVSLFEVSEMTIRRDLADLEDQGMLRRYRGGAVWDRQRNLVPPYAQRKARNSAEKRRIGAAAARLISPGETLAIDYGTTAIEAARHLTSTPGLTVLTPDIHVALELVESPTVKVIVTGGVLRPGELMLTGRDTERTFERHFVDKAIIGSGGIDADRGLTDFNIDEIAVKQAMISSVRHVIAVADASKLGVVAFSSLADFNAIDTLVTTADPRDPTLCKVAEHGVEIVLA</sequence>
<dbReference type="PROSITE" id="PS00894">
    <property type="entry name" value="HTH_DEOR_1"/>
    <property type="match status" value="1"/>
</dbReference>
<evidence type="ECO:0000256" key="3">
    <source>
        <dbReference type="ARBA" id="ARBA00023163"/>
    </source>
</evidence>
<accession>A0A7K3M1R6</accession>
<keyword evidence="3" id="KW-0804">Transcription</keyword>
<keyword evidence="6" id="KW-1185">Reference proteome</keyword>
<organism evidence="5 6">
    <name type="scientific">Phytoactinopolyspora mesophila</name>
    <dbReference type="NCBI Taxonomy" id="2650750"/>
    <lineage>
        <taxon>Bacteria</taxon>
        <taxon>Bacillati</taxon>
        <taxon>Actinomycetota</taxon>
        <taxon>Actinomycetes</taxon>
        <taxon>Jiangellales</taxon>
        <taxon>Jiangellaceae</taxon>
        <taxon>Phytoactinopolyspora</taxon>
    </lineage>
</organism>
<dbReference type="InterPro" id="IPR018356">
    <property type="entry name" value="Tscrpt_reg_HTH_DeoR_CS"/>
</dbReference>